<dbReference type="Proteomes" id="UP001165060">
    <property type="component" value="Unassembled WGS sequence"/>
</dbReference>
<protein>
    <submittedName>
        <fullName evidence="1">Uncharacterized protein</fullName>
    </submittedName>
</protein>
<evidence type="ECO:0000313" key="2">
    <source>
        <dbReference type="Proteomes" id="UP001165060"/>
    </source>
</evidence>
<accession>A0ABQ6MPZ0</accession>
<comment type="caution">
    <text evidence="1">The sequence shown here is derived from an EMBL/GenBank/DDBJ whole genome shotgun (WGS) entry which is preliminary data.</text>
</comment>
<name>A0ABQ6MPZ0_9STRA</name>
<evidence type="ECO:0000313" key="1">
    <source>
        <dbReference type="EMBL" id="GMI30490.1"/>
    </source>
</evidence>
<reference evidence="1 2" key="1">
    <citation type="journal article" date="2023" name="Commun. Biol.">
        <title>Genome analysis of Parmales, the sister group of diatoms, reveals the evolutionary specialization of diatoms from phago-mixotrophs to photoautotrophs.</title>
        <authorList>
            <person name="Ban H."/>
            <person name="Sato S."/>
            <person name="Yoshikawa S."/>
            <person name="Yamada K."/>
            <person name="Nakamura Y."/>
            <person name="Ichinomiya M."/>
            <person name="Sato N."/>
            <person name="Blanc-Mathieu R."/>
            <person name="Endo H."/>
            <person name="Kuwata A."/>
            <person name="Ogata H."/>
        </authorList>
    </citation>
    <scope>NUCLEOTIDE SEQUENCE [LARGE SCALE GENOMIC DNA]</scope>
</reference>
<sequence length="163" mass="17463">MLSSRYPIRKNASLEPPVNRELDLSYSSLQPADLEALRREHEQLCFPNGVVPAAPTREGSRLKGLQALTLAAGPPLRLLLPALAACTALLLNSPATPLPLTLLPHLVYGSLRFAAASEARAVSAPLLALLSLDLFVLLPVKAMAVARAHFEGAVFSEVVLREQ</sequence>
<keyword evidence="2" id="KW-1185">Reference proteome</keyword>
<dbReference type="EMBL" id="BRYB01004412">
    <property type="protein sequence ID" value="GMI30490.1"/>
    <property type="molecule type" value="Genomic_DNA"/>
</dbReference>
<gene>
    <name evidence="1" type="ORF">TeGR_g5096</name>
</gene>
<organism evidence="1 2">
    <name type="scientific">Tetraparma gracilis</name>
    <dbReference type="NCBI Taxonomy" id="2962635"/>
    <lineage>
        <taxon>Eukaryota</taxon>
        <taxon>Sar</taxon>
        <taxon>Stramenopiles</taxon>
        <taxon>Ochrophyta</taxon>
        <taxon>Bolidophyceae</taxon>
        <taxon>Parmales</taxon>
        <taxon>Triparmaceae</taxon>
        <taxon>Tetraparma</taxon>
    </lineage>
</organism>
<proteinExistence type="predicted"/>